<sequence>MYKIAVMGDYDSIYGFAAVGLDTYPLSDEKEAEKQLHQLVLAQYAVIYITEEWAAKIPHAIDKYKDQILPAIIQIPGVSGNTGKGVENVKKFVETAVGSDILFSNNK</sequence>
<keyword evidence="5" id="KW-1185">Reference proteome</keyword>
<comment type="similarity">
    <text evidence="1">Belongs to the V-ATPase F subunit family.</text>
</comment>
<evidence type="ECO:0000256" key="3">
    <source>
        <dbReference type="ARBA" id="ARBA00023065"/>
    </source>
</evidence>
<keyword evidence="2" id="KW-0813">Transport</keyword>
<dbReference type="InterPro" id="IPR036906">
    <property type="entry name" value="ATPase_V1_fsu_sf"/>
</dbReference>
<dbReference type="Proteomes" id="UP000657421">
    <property type="component" value="Unassembled WGS sequence"/>
</dbReference>
<evidence type="ECO:0000313" key="5">
    <source>
        <dbReference type="Proteomes" id="UP000657421"/>
    </source>
</evidence>
<comment type="caution">
    <text evidence="4">The sequence shown here is derived from an EMBL/GenBank/DDBJ whole genome shotgun (WGS) entry which is preliminary data.</text>
</comment>
<evidence type="ECO:0000313" key="4">
    <source>
        <dbReference type="EMBL" id="MBC8573113.1"/>
    </source>
</evidence>
<proteinExistence type="inferred from homology"/>
<gene>
    <name evidence="4" type="ORF">H8716_08460</name>
</gene>
<reference evidence="4 5" key="1">
    <citation type="submission" date="2020-08" db="EMBL/GenBank/DDBJ databases">
        <title>Genome public.</title>
        <authorList>
            <person name="Liu C."/>
            <person name="Sun Q."/>
        </authorList>
    </citation>
    <scope>NUCLEOTIDE SEQUENCE [LARGE SCALE GENOMIC DNA]</scope>
    <source>
        <strain evidence="4 5">NSJ-46</strain>
    </source>
</reference>
<dbReference type="RefSeq" id="WP_249308140.1">
    <property type="nucleotide sequence ID" value="NZ_JACRSZ010000007.1"/>
</dbReference>
<organism evidence="4 5">
    <name type="scientific">Jingyaoa shaoxingensis</name>
    <dbReference type="NCBI Taxonomy" id="2763671"/>
    <lineage>
        <taxon>Bacteria</taxon>
        <taxon>Bacillati</taxon>
        <taxon>Bacillota</taxon>
        <taxon>Clostridia</taxon>
        <taxon>Lachnospirales</taxon>
        <taxon>Lachnospiraceae</taxon>
        <taxon>Jingyaoa</taxon>
    </lineage>
</organism>
<evidence type="ECO:0000256" key="1">
    <source>
        <dbReference type="ARBA" id="ARBA00010148"/>
    </source>
</evidence>
<dbReference type="SUPFAM" id="SSF159468">
    <property type="entry name" value="AtpF-like"/>
    <property type="match status" value="1"/>
</dbReference>
<protein>
    <submittedName>
        <fullName evidence="4">V-type ATP synthase subunit F</fullName>
    </submittedName>
</protein>
<dbReference type="Pfam" id="PF01990">
    <property type="entry name" value="ATP-synt_F"/>
    <property type="match status" value="1"/>
</dbReference>
<evidence type="ECO:0000256" key="2">
    <source>
        <dbReference type="ARBA" id="ARBA00022448"/>
    </source>
</evidence>
<dbReference type="EMBL" id="JACRSZ010000007">
    <property type="protein sequence ID" value="MBC8573113.1"/>
    <property type="molecule type" value="Genomic_DNA"/>
</dbReference>
<dbReference type="InterPro" id="IPR008218">
    <property type="entry name" value="ATPase_V1-cplx_f_g_su"/>
</dbReference>
<keyword evidence="3" id="KW-0406">Ion transport</keyword>
<dbReference type="NCBIfam" id="NF002384">
    <property type="entry name" value="PRK01395.1"/>
    <property type="match status" value="1"/>
</dbReference>
<dbReference type="Gene3D" id="3.40.50.10580">
    <property type="entry name" value="ATPase, V1 complex, subunit F"/>
    <property type="match status" value="1"/>
</dbReference>
<name>A0ABR7N9Q3_9FIRM</name>
<accession>A0ABR7N9Q3</accession>